<dbReference type="InterPro" id="IPR021109">
    <property type="entry name" value="Peptidase_aspartic_dom_sf"/>
</dbReference>
<organism evidence="1 2">
    <name type="scientific">Solanum pennellii</name>
    <name type="common">Tomato</name>
    <name type="synonym">Lycopersicon pennellii</name>
    <dbReference type="NCBI Taxonomy" id="28526"/>
    <lineage>
        <taxon>Eukaryota</taxon>
        <taxon>Viridiplantae</taxon>
        <taxon>Streptophyta</taxon>
        <taxon>Embryophyta</taxon>
        <taxon>Tracheophyta</taxon>
        <taxon>Spermatophyta</taxon>
        <taxon>Magnoliopsida</taxon>
        <taxon>eudicotyledons</taxon>
        <taxon>Gunneridae</taxon>
        <taxon>Pentapetalae</taxon>
        <taxon>asterids</taxon>
        <taxon>lamiids</taxon>
        <taxon>Solanales</taxon>
        <taxon>Solanaceae</taxon>
        <taxon>Solanoideae</taxon>
        <taxon>Solaneae</taxon>
        <taxon>Solanum</taxon>
        <taxon>Solanum subgen. Lycopersicon</taxon>
    </lineage>
</organism>
<dbReference type="RefSeq" id="XP_015084200.1">
    <property type="nucleotide sequence ID" value="XM_015228714.1"/>
</dbReference>
<dbReference type="GeneID" id="107027582"/>
<accession>A0ABM1HE53</accession>
<dbReference type="PANTHER" id="PTHR33067:SF39">
    <property type="entry name" value="TRANSCRIPTION FACTOR INTERACTOR AND REGULATOR CCHC(ZN) FAMILY"/>
    <property type="match status" value="1"/>
</dbReference>
<keyword evidence="1" id="KW-1185">Reference proteome</keyword>
<name>A0ABM1HE53_SOLPN</name>
<proteinExistence type="predicted"/>
<dbReference type="Proteomes" id="UP000694930">
    <property type="component" value="Chromosome 8"/>
</dbReference>
<evidence type="ECO:0000313" key="1">
    <source>
        <dbReference type="Proteomes" id="UP000694930"/>
    </source>
</evidence>
<gene>
    <name evidence="2" type="primary">LOC107027582</name>
</gene>
<protein>
    <submittedName>
        <fullName evidence="2">Uncharacterized protein LOC107027582</fullName>
    </submittedName>
</protein>
<sequence>MDAVTTLSQQIASIQNMITTHFSNMSLGREQTQVNMVHKPQAWFEVCGGGDHSVEVHVNFPLINVLQEIPKYAKNIMDLVANKSRLNEYATVALTEKCNSRIKNGLPTKFKDSVSFTIQRKIGKCVEASGLCDLGASINFIPTSMFIKLGIGRTKPITIILQLVDLSVSRNDGVIKDVLVQPDLEVPFIFGCPFLAMGDALVNLAEGRLTMRSHDKVEVFDVYKEIKFPAIYEKLSAITVIAKDIEGDIEYQEFANVLNVPNVSMLIKFVEPLNKVEGPPSKLSIGKAPKLELFCVNESLLVILSSDLSEL</sequence>
<dbReference type="Gene3D" id="2.40.70.10">
    <property type="entry name" value="Acid Proteases"/>
    <property type="match status" value="1"/>
</dbReference>
<dbReference type="CDD" id="cd00303">
    <property type="entry name" value="retropepsin_like"/>
    <property type="match status" value="1"/>
</dbReference>
<reference evidence="1" key="1">
    <citation type="journal article" date="2014" name="Nat. Genet.">
        <title>The genome of the stress-tolerant wild tomato species Solanum pennellii.</title>
        <authorList>
            <person name="Bolger A."/>
            <person name="Scossa F."/>
            <person name="Bolger M.E."/>
            <person name="Lanz C."/>
            <person name="Maumus F."/>
            <person name="Tohge T."/>
            <person name="Quesneville H."/>
            <person name="Alseekh S."/>
            <person name="Sorensen I."/>
            <person name="Lichtenstein G."/>
            <person name="Fich E.A."/>
            <person name="Conte M."/>
            <person name="Keller H."/>
            <person name="Schneeberger K."/>
            <person name="Schwacke R."/>
            <person name="Ofner I."/>
            <person name="Vrebalov J."/>
            <person name="Xu Y."/>
            <person name="Osorio S."/>
            <person name="Aflitos S.A."/>
            <person name="Schijlen E."/>
            <person name="Jimenez-Gomez J.M."/>
            <person name="Ryngajllo M."/>
            <person name="Kimura S."/>
            <person name="Kumar R."/>
            <person name="Koenig D."/>
            <person name="Headland L.R."/>
            <person name="Maloof J.N."/>
            <person name="Sinha N."/>
            <person name="van Ham R.C."/>
            <person name="Lankhorst R.K."/>
            <person name="Mao L."/>
            <person name="Vogel A."/>
            <person name="Arsova B."/>
            <person name="Panstruga R."/>
            <person name="Fei Z."/>
            <person name="Rose J.K."/>
            <person name="Zamir D."/>
            <person name="Carrari F."/>
            <person name="Giovannoni J.J."/>
            <person name="Weigel D."/>
            <person name="Usadel B."/>
            <person name="Fernie A.R."/>
        </authorList>
    </citation>
    <scope>NUCLEOTIDE SEQUENCE [LARGE SCALE GENOMIC DNA]</scope>
    <source>
        <strain evidence="1">cv. LA0716</strain>
    </source>
</reference>
<evidence type="ECO:0000313" key="2">
    <source>
        <dbReference type="RefSeq" id="XP_015084200.1"/>
    </source>
</evidence>
<reference evidence="2" key="2">
    <citation type="submission" date="2025-08" db="UniProtKB">
        <authorList>
            <consortium name="RefSeq"/>
        </authorList>
    </citation>
    <scope>IDENTIFICATION</scope>
</reference>
<dbReference type="PANTHER" id="PTHR33067">
    <property type="entry name" value="RNA-DIRECTED DNA POLYMERASE-RELATED"/>
    <property type="match status" value="1"/>
</dbReference>